<dbReference type="FunFam" id="2.40.30.20:FF:000004">
    <property type="entry name" value="Riboflavin synthase, alpha subunit"/>
    <property type="match status" value="1"/>
</dbReference>
<evidence type="ECO:0000256" key="6">
    <source>
        <dbReference type="ARBA" id="ARBA00022679"/>
    </source>
</evidence>
<keyword evidence="12" id="KW-1185">Reference proteome</keyword>
<evidence type="ECO:0000256" key="8">
    <source>
        <dbReference type="NCBIfam" id="TIGR00187"/>
    </source>
</evidence>
<dbReference type="Proteomes" id="UP000294299">
    <property type="component" value="Chromosome NFRAN"/>
</dbReference>
<evidence type="ECO:0000256" key="1">
    <source>
        <dbReference type="ARBA" id="ARBA00002803"/>
    </source>
</evidence>
<name>A0A484I6J6_9ARCH</name>
<dbReference type="NCBIfam" id="NF006767">
    <property type="entry name" value="PRK09289.1"/>
    <property type="match status" value="1"/>
</dbReference>
<dbReference type="SUPFAM" id="SSF63380">
    <property type="entry name" value="Riboflavin synthase domain-like"/>
    <property type="match status" value="2"/>
</dbReference>
<dbReference type="PROSITE" id="PS51177">
    <property type="entry name" value="LUMAZINE_BIND"/>
    <property type="match status" value="2"/>
</dbReference>
<dbReference type="GO" id="GO:0009231">
    <property type="term" value="P:riboflavin biosynthetic process"/>
    <property type="evidence" value="ECO:0007669"/>
    <property type="project" value="UniProtKB-KW"/>
</dbReference>
<dbReference type="Gene3D" id="2.40.30.20">
    <property type="match status" value="2"/>
</dbReference>
<sequence>MFTGITEYLAVIEDIRESAIKKTDPSKTETKSKGNHHTEITIRLYKSKGIKIGDSVSVSGVCLTVAKLDGTKATFQVIDETMNKTNFKDLKKGDRVNIERSLRVGGRIEGHFVLGHVDGTGIIKRIEKGDKGSKLKVKIPSKELLPFIVKKGSIAIDGVSLTVVDVKNSIVEIALIPHTLKNTTLGLKKIDDSVNIEIDILARYLTKIYQYSGNNKKNSKIY</sequence>
<dbReference type="CDD" id="cd00402">
    <property type="entry name" value="Riboflavin_synthase_like"/>
    <property type="match status" value="1"/>
</dbReference>
<keyword evidence="6 11" id="KW-0808">Transferase</keyword>
<dbReference type="EMBL" id="LR216287">
    <property type="protein sequence ID" value="VFJ13349.1"/>
    <property type="molecule type" value="Genomic_DNA"/>
</dbReference>
<dbReference type="InterPro" id="IPR017938">
    <property type="entry name" value="Riboflavin_synthase-like_b-brl"/>
</dbReference>
<evidence type="ECO:0000256" key="3">
    <source>
        <dbReference type="ARBA" id="ARBA00012827"/>
    </source>
</evidence>
<dbReference type="PIRSF" id="PIRSF000498">
    <property type="entry name" value="Riboflavin_syn_A"/>
    <property type="match status" value="1"/>
</dbReference>
<dbReference type="NCBIfam" id="TIGR00187">
    <property type="entry name" value="ribE"/>
    <property type="match status" value="1"/>
</dbReference>
<evidence type="ECO:0000256" key="5">
    <source>
        <dbReference type="ARBA" id="ARBA00022619"/>
    </source>
</evidence>
<evidence type="ECO:0000313" key="11">
    <source>
        <dbReference type="EMBL" id="VFJ13349.1"/>
    </source>
</evidence>
<dbReference type="KEGG" id="nfn:NFRAN_1027"/>
<dbReference type="GO" id="GO:0004746">
    <property type="term" value="F:riboflavin synthase activity"/>
    <property type="evidence" value="ECO:0007669"/>
    <property type="project" value="UniProtKB-UniRule"/>
</dbReference>
<accession>A0A484I6J6</accession>
<evidence type="ECO:0000256" key="7">
    <source>
        <dbReference type="ARBA" id="ARBA00022737"/>
    </source>
</evidence>
<gene>
    <name evidence="11" type="primary">ribE</name>
    <name evidence="11" type="ORF">NFRAN_1027</name>
</gene>
<comment type="pathway">
    <text evidence="2">Cofactor biosynthesis; riboflavin biosynthesis; riboflavin from 2-hydroxy-3-oxobutyl phosphate and 5-amino-6-(D-ribitylamino)uracil: step 2/2.</text>
</comment>
<dbReference type="EC" id="2.5.1.9" evidence="3 8"/>
<dbReference type="InterPro" id="IPR023366">
    <property type="entry name" value="ATP_synth_asu-like_sf"/>
</dbReference>
<evidence type="ECO:0000313" key="12">
    <source>
        <dbReference type="Proteomes" id="UP000294299"/>
    </source>
</evidence>
<evidence type="ECO:0000256" key="2">
    <source>
        <dbReference type="ARBA" id="ARBA00004887"/>
    </source>
</evidence>
<dbReference type="Pfam" id="PF00677">
    <property type="entry name" value="Lum_binding"/>
    <property type="match status" value="2"/>
</dbReference>
<dbReference type="AlphaFoldDB" id="A0A484I6J6"/>
<keyword evidence="5" id="KW-0686">Riboflavin biosynthesis</keyword>
<feature type="domain" description="Lumazine-binding" evidence="10">
    <location>
        <begin position="1"/>
        <end position="111"/>
    </location>
</feature>
<feature type="domain" description="Lumazine-binding" evidence="10">
    <location>
        <begin position="112"/>
        <end position="209"/>
    </location>
</feature>
<proteinExistence type="predicted"/>
<dbReference type="GeneID" id="39420471"/>
<dbReference type="PANTHER" id="PTHR21098:SF0">
    <property type="entry name" value="RIBOFLAVIN SYNTHASE"/>
    <property type="match status" value="1"/>
</dbReference>
<dbReference type="OrthoDB" id="10084at2157"/>
<feature type="repeat" description="Lumazine-binding" evidence="9">
    <location>
        <begin position="112"/>
        <end position="209"/>
    </location>
</feature>
<dbReference type="InterPro" id="IPR026017">
    <property type="entry name" value="Lumazine-bd_dom"/>
</dbReference>
<evidence type="ECO:0000259" key="10">
    <source>
        <dbReference type="PROSITE" id="PS51177"/>
    </source>
</evidence>
<dbReference type="InterPro" id="IPR001783">
    <property type="entry name" value="Lumazine-bd"/>
</dbReference>
<dbReference type="PANTHER" id="PTHR21098">
    <property type="entry name" value="RIBOFLAVIN SYNTHASE ALPHA CHAIN"/>
    <property type="match status" value="1"/>
</dbReference>
<evidence type="ECO:0000256" key="4">
    <source>
        <dbReference type="ARBA" id="ARBA00013950"/>
    </source>
</evidence>
<comment type="function">
    <text evidence="1">Catalyzes the dismutation of two molecules of 6,7-dimethyl-8-ribityllumazine, resulting in the formation of riboflavin and 5-amino-6-(D-ribitylamino)uracil.</text>
</comment>
<keyword evidence="7" id="KW-0677">Repeat</keyword>
<reference evidence="11 12" key="1">
    <citation type="submission" date="2019-02" db="EMBL/GenBank/DDBJ databases">
        <authorList>
            <person name="Lehtovirta-Morley E L."/>
        </authorList>
    </citation>
    <scope>NUCLEOTIDE SEQUENCE [LARGE SCALE GENOMIC DNA]</scope>
    <source>
        <strain evidence="11">NFRAN1</strain>
    </source>
</reference>
<protein>
    <recommendedName>
        <fullName evidence="4 8">Riboflavin synthase</fullName>
        <ecNumber evidence="3 8">2.5.1.9</ecNumber>
    </recommendedName>
</protein>
<feature type="repeat" description="Lumazine-binding" evidence="9">
    <location>
        <begin position="1"/>
        <end position="111"/>
    </location>
</feature>
<organism evidence="11 12">
    <name type="scientific">Candidatus Nitrosocosmicus franklandianus</name>
    <dbReference type="NCBI Taxonomy" id="1798806"/>
    <lineage>
        <taxon>Archaea</taxon>
        <taxon>Nitrososphaerota</taxon>
        <taxon>Nitrososphaeria</taxon>
        <taxon>Nitrososphaerales</taxon>
        <taxon>Nitrososphaeraceae</taxon>
        <taxon>Candidatus Nitrosocosmicus</taxon>
    </lineage>
</organism>
<evidence type="ECO:0000256" key="9">
    <source>
        <dbReference type="PROSITE-ProRule" id="PRU00524"/>
    </source>
</evidence>
<dbReference type="RefSeq" id="WP_134483245.1">
    <property type="nucleotide sequence ID" value="NZ_LR216287.1"/>
</dbReference>